<accession>A0A813EWF1</accession>
<feature type="domain" description="SSD" evidence="5">
    <location>
        <begin position="292"/>
        <end position="449"/>
    </location>
</feature>
<feature type="transmembrane region" description="Helical" evidence="3">
    <location>
        <begin position="321"/>
        <end position="345"/>
    </location>
</feature>
<dbReference type="Gene3D" id="1.20.1640.10">
    <property type="entry name" value="Multidrug efflux transporter AcrB transmembrane domain"/>
    <property type="match status" value="2"/>
</dbReference>
<evidence type="ECO:0000313" key="6">
    <source>
        <dbReference type="EMBL" id="CAE8606335.1"/>
    </source>
</evidence>
<feature type="transmembrane region" description="Helical" evidence="3">
    <location>
        <begin position="114"/>
        <end position="141"/>
    </location>
</feature>
<feature type="signal peptide" evidence="4">
    <location>
        <begin position="1"/>
        <end position="16"/>
    </location>
</feature>
<organism evidence="6 7">
    <name type="scientific">Polarella glacialis</name>
    <name type="common">Dinoflagellate</name>
    <dbReference type="NCBI Taxonomy" id="89957"/>
    <lineage>
        <taxon>Eukaryota</taxon>
        <taxon>Sar</taxon>
        <taxon>Alveolata</taxon>
        <taxon>Dinophyceae</taxon>
        <taxon>Suessiales</taxon>
        <taxon>Suessiaceae</taxon>
        <taxon>Polarella</taxon>
    </lineage>
</organism>
<feature type="transmembrane region" description="Helical" evidence="3">
    <location>
        <begin position="737"/>
        <end position="757"/>
    </location>
</feature>
<feature type="transmembrane region" description="Helical" evidence="3">
    <location>
        <begin position="392"/>
        <end position="414"/>
    </location>
</feature>
<keyword evidence="3" id="KW-1133">Transmembrane helix</keyword>
<feature type="transmembrane region" description="Helical" evidence="3">
    <location>
        <begin position="83"/>
        <end position="107"/>
    </location>
</feature>
<dbReference type="Pfam" id="PF12349">
    <property type="entry name" value="Sterol-sensing"/>
    <property type="match status" value="1"/>
</dbReference>
<feature type="transmembrane region" description="Helical" evidence="3">
    <location>
        <begin position="295"/>
        <end position="314"/>
    </location>
</feature>
<dbReference type="InterPro" id="IPR053958">
    <property type="entry name" value="HMGCR/SNAP/NPC1-like_SSD"/>
</dbReference>
<gene>
    <name evidence="6" type="ORF">PGLA1383_LOCUS24319</name>
</gene>
<dbReference type="Proteomes" id="UP000654075">
    <property type="component" value="Unassembled WGS sequence"/>
</dbReference>
<comment type="similarity">
    <text evidence="1">Belongs to the patched family.</text>
</comment>
<keyword evidence="3" id="KW-0472">Membrane</keyword>
<dbReference type="GO" id="GO:0016020">
    <property type="term" value="C:membrane"/>
    <property type="evidence" value="ECO:0007669"/>
    <property type="project" value="TreeGrafter"/>
</dbReference>
<dbReference type="OMA" id="EMYNICC"/>
<evidence type="ECO:0000256" key="4">
    <source>
        <dbReference type="SAM" id="SignalP"/>
    </source>
</evidence>
<comment type="caution">
    <text evidence="6">The sequence shown here is derived from an EMBL/GenBank/DDBJ whole genome shotgun (WGS) entry which is preliminary data.</text>
</comment>
<protein>
    <recommendedName>
        <fullName evidence="5">SSD domain-containing protein</fullName>
    </recommendedName>
</protein>
<keyword evidence="7" id="KW-1185">Reference proteome</keyword>
<feature type="transmembrane region" description="Helical" evidence="3">
    <location>
        <begin position="351"/>
        <end position="372"/>
    </location>
</feature>
<evidence type="ECO:0000313" key="7">
    <source>
        <dbReference type="Proteomes" id="UP000654075"/>
    </source>
</evidence>
<sequence length="930" mass="101089">MGLTVLVCGVAGSGMALLTTEDDYDALWFPENSRAFQDKLLQDKFWGLRNRTQLVVAVASPEGRFGGNILQREALAQVMGAHAALTVSCFVVCCLLSLLVVVIILFCCCCLLSLFVVLLFVVVILLVLLLFVVVIVVHYLYVLFCTLSDWKDGVPLWQAVCARAWAAEDGGPCLQFSALAIWNYSSKALLSDLLEPAVRMSDPDQLVTEFGVPMSVTTTLGSPVYSKGGTIIKAQALQFVYSVDNSRDESQILDFEKAFIGICRDMVMDGISVYCMAERSYRDESDRAVADDQSIVMYAMIIMICYCCSVLGRCHPVHSKMLLGFTIVVTVGLALLFAFGVTSFIGLPYTVLSSMCIFILLGVGIDDAFIIADAHQRFSYVADPAERLGRTLAEIGGSITLTSVTDFAAFVIGASVDLPAVRYFCITAGIAVLAVFAIQAIFFCGALILDGRREASGRIELLPCLKYDRFSRPVSPTSSPENPGQKGEQTLQPLRKAPRQCFCDAYVRSLTRRPSQIVILVFFLAVGSYLTYAGQVFLKKGAKWSDYLPLDSYLLPFYEERESHFGDTAFVNLIVTGREASQGLLIGDASVAADLTNLEASIGLYPQLRSPLSSWWQAYSSWKQLHPQDSLSQWLASSAGTRFREDVVLNGEGAILAARFSAQVDWPSDADEAIEKMDALRQITDAFGAVSVSPFSPNFLWLERYRIVDQLTLQVILSALTGVLLISMFFVPPAVALLVTVVVGLINLNILGVMALWDVSLNVSSLIFLVLAIGFSVDYSAHIAEGFVHYPVGTPAERVSHSVRNLGGSVLNGGFSTFLASVVLSASNSAPFIVMFKMFFAMVVLGLSYGLILLPVLLVTSAELGDWLKLSGPRPSEALQKVGGPPIEHVDDVSKCADACPCQVVGHAQDIAIVTIAAKDQDDTKSRVSF</sequence>
<feature type="transmembrane region" description="Helical" evidence="3">
    <location>
        <begin position="838"/>
        <end position="859"/>
    </location>
</feature>
<feature type="transmembrane region" description="Helical" evidence="3">
    <location>
        <begin position="763"/>
        <end position="784"/>
    </location>
</feature>
<keyword evidence="4" id="KW-0732">Signal</keyword>
<feature type="region of interest" description="Disordered" evidence="2">
    <location>
        <begin position="473"/>
        <end position="492"/>
    </location>
</feature>
<evidence type="ECO:0000259" key="5">
    <source>
        <dbReference type="PROSITE" id="PS50156"/>
    </source>
</evidence>
<feature type="compositionally biased region" description="Polar residues" evidence="2">
    <location>
        <begin position="474"/>
        <end position="492"/>
    </location>
</feature>
<dbReference type="SUPFAM" id="SSF82866">
    <property type="entry name" value="Multidrug efflux transporter AcrB transmembrane domain"/>
    <property type="match status" value="2"/>
</dbReference>
<evidence type="ECO:0000256" key="2">
    <source>
        <dbReference type="SAM" id="MobiDB-lite"/>
    </source>
</evidence>
<feature type="transmembrane region" description="Helical" evidence="3">
    <location>
        <begin position="420"/>
        <end position="449"/>
    </location>
</feature>
<name>A0A813EWF1_POLGL</name>
<dbReference type="EMBL" id="CAJNNV010019041">
    <property type="protein sequence ID" value="CAE8606335.1"/>
    <property type="molecule type" value="Genomic_DNA"/>
</dbReference>
<keyword evidence="3" id="KW-0812">Transmembrane</keyword>
<feature type="transmembrane region" description="Helical" evidence="3">
    <location>
        <begin position="805"/>
        <end position="826"/>
    </location>
</feature>
<reference evidence="6" key="1">
    <citation type="submission" date="2021-02" db="EMBL/GenBank/DDBJ databases">
        <authorList>
            <person name="Dougan E. K."/>
            <person name="Rhodes N."/>
            <person name="Thang M."/>
            <person name="Chan C."/>
        </authorList>
    </citation>
    <scope>NUCLEOTIDE SEQUENCE</scope>
</reference>
<dbReference type="PROSITE" id="PS50156">
    <property type="entry name" value="SSD"/>
    <property type="match status" value="1"/>
</dbReference>
<proteinExistence type="inferred from homology"/>
<dbReference type="OrthoDB" id="6510177at2759"/>
<feature type="transmembrane region" description="Helical" evidence="3">
    <location>
        <begin position="711"/>
        <end position="730"/>
    </location>
</feature>
<dbReference type="InterPro" id="IPR000731">
    <property type="entry name" value="SSD"/>
</dbReference>
<dbReference type="AlphaFoldDB" id="A0A813EWF1"/>
<evidence type="ECO:0000256" key="1">
    <source>
        <dbReference type="ARBA" id="ARBA00005585"/>
    </source>
</evidence>
<dbReference type="PANTHER" id="PTHR10796">
    <property type="entry name" value="PATCHED-RELATED"/>
    <property type="match status" value="1"/>
</dbReference>
<evidence type="ECO:0000256" key="3">
    <source>
        <dbReference type="SAM" id="Phobius"/>
    </source>
</evidence>
<feature type="chain" id="PRO_5032796097" description="SSD domain-containing protein" evidence="4">
    <location>
        <begin position="17"/>
        <end position="930"/>
    </location>
</feature>
<dbReference type="PANTHER" id="PTHR10796:SF92">
    <property type="entry name" value="PATCHED-RELATED, ISOFORM A"/>
    <property type="match status" value="1"/>
</dbReference>
<dbReference type="InterPro" id="IPR051697">
    <property type="entry name" value="Patched_domain-protein"/>
</dbReference>
<feature type="transmembrane region" description="Helical" evidence="3">
    <location>
        <begin position="517"/>
        <end position="538"/>
    </location>
</feature>